<dbReference type="PANTHER" id="PTHR30547:SF5">
    <property type="entry name" value="NUCLEASE YHCG-RELATED"/>
    <property type="match status" value="1"/>
</dbReference>
<evidence type="ECO:0000259" key="2">
    <source>
        <dbReference type="Pfam" id="PF17761"/>
    </source>
</evidence>
<dbReference type="Pfam" id="PF06250">
    <property type="entry name" value="YhcG_C"/>
    <property type="match status" value="1"/>
</dbReference>
<feature type="domain" description="YhcG N-terminal" evidence="2">
    <location>
        <begin position="11"/>
        <end position="145"/>
    </location>
</feature>
<keyword evidence="4" id="KW-1185">Reference proteome</keyword>
<organism evidence="3 4">
    <name type="scientific">Algoriphagus winogradskyi</name>
    <dbReference type="NCBI Taxonomy" id="237017"/>
    <lineage>
        <taxon>Bacteria</taxon>
        <taxon>Pseudomonadati</taxon>
        <taxon>Bacteroidota</taxon>
        <taxon>Cytophagia</taxon>
        <taxon>Cytophagales</taxon>
        <taxon>Cyclobacteriaceae</taxon>
        <taxon>Algoriphagus</taxon>
    </lineage>
</organism>
<dbReference type="InterPro" id="IPR053148">
    <property type="entry name" value="PD-DEXK-like_domain"/>
</dbReference>
<comment type="caution">
    <text evidence="3">The sequence shown here is derived from an EMBL/GenBank/DDBJ whole genome shotgun (WGS) entry which is preliminary data.</text>
</comment>
<proteinExistence type="predicted"/>
<sequence length="331" mass="39134">MKQISKSFVENIRQIISQAQANAVRAVNHERVLMYWEIGRHIVEEEQNGKERADYGTFLLKNLAELLEKDFGSGFSVRQLELCRQFFNTFSITNTLRSQLNWSQYKLLLRIQDEDKRTYYIEETCNNNWSARQLERQINSQLYERLLLSNEKEKVLAVAKKEAQPESPREIIKDPMVLEFLGLKPQASYYEKDLENALISNMQTFLLELGNGFSFVARQKRIQLEDDPYFIDLVFYNRLLRCFVLIEIKTHKLTHQDLGQLQMYVNYYDRTEKQADENPTIGIILCADKNNTMVEYALPKHNTNILASKYQLYLPKKEELEKEFEKIIQDS</sequence>
<dbReference type="Proteomes" id="UP001157915">
    <property type="component" value="Unassembled WGS sequence"/>
</dbReference>
<dbReference type="PANTHER" id="PTHR30547">
    <property type="entry name" value="UNCHARACTERIZED PROTEIN YHCG-RELATED"/>
    <property type="match status" value="1"/>
</dbReference>
<dbReference type="InterPro" id="IPR041527">
    <property type="entry name" value="YhcG_N"/>
</dbReference>
<gene>
    <name evidence="3" type="ORF">SAMN06265367_101738</name>
</gene>
<protein>
    <submittedName>
        <fullName evidence="3">Predicted nuclease of restriction endonuclease-like (RecB) superfamily, DUF1016 family</fullName>
    </submittedName>
</protein>
<accession>A0ABY1NGD1</accession>
<dbReference type="EMBL" id="FXUA01000001">
    <property type="protein sequence ID" value="SMP08347.1"/>
    <property type="molecule type" value="Genomic_DNA"/>
</dbReference>
<dbReference type="InterPro" id="IPR009362">
    <property type="entry name" value="YhcG_C"/>
</dbReference>
<name>A0ABY1NGD1_9BACT</name>
<evidence type="ECO:0000313" key="3">
    <source>
        <dbReference type="EMBL" id="SMP08347.1"/>
    </source>
</evidence>
<evidence type="ECO:0000313" key="4">
    <source>
        <dbReference type="Proteomes" id="UP001157915"/>
    </source>
</evidence>
<feature type="domain" description="YhcG PDDEXK nuclease" evidence="1">
    <location>
        <begin position="170"/>
        <end position="323"/>
    </location>
</feature>
<dbReference type="InterPro" id="IPR011856">
    <property type="entry name" value="tRNA_endonuc-like_dom_sf"/>
</dbReference>
<reference evidence="3 4" key="1">
    <citation type="submission" date="2017-05" db="EMBL/GenBank/DDBJ databases">
        <authorList>
            <person name="Varghese N."/>
            <person name="Submissions S."/>
        </authorList>
    </citation>
    <scope>NUCLEOTIDE SEQUENCE [LARGE SCALE GENOMIC DNA]</scope>
    <source>
        <strain evidence="3 4">DSM 15360</strain>
    </source>
</reference>
<dbReference type="RefSeq" id="WP_283411662.1">
    <property type="nucleotide sequence ID" value="NZ_FXUA01000001.1"/>
</dbReference>
<evidence type="ECO:0000259" key="1">
    <source>
        <dbReference type="Pfam" id="PF06250"/>
    </source>
</evidence>
<dbReference type="Pfam" id="PF17761">
    <property type="entry name" value="DUF1016_N"/>
    <property type="match status" value="1"/>
</dbReference>
<dbReference type="Gene3D" id="3.40.1350.10">
    <property type="match status" value="1"/>
</dbReference>